<dbReference type="InterPro" id="IPR041386">
    <property type="entry name" value="XAF1_C"/>
</dbReference>
<dbReference type="AlphaFoldDB" id="A0AAD7SFY8"/>
<proteinExistence type="predicted"/>
<dbReference type="EMBL" id="JAINUG010000068">
    <property type="protein sequence ID" value="KAJ8401658.1"/>
    <property type="molecule type" value="Genomic_DNA"/>
</dbReference>
<comment type="caution">
    <text evidence="3">The sequence shown here is derived from an EMBL/GenBank/DDBJ whole genome shotgun (WGS) entry which is preliminary data.</text>
</comment>
<gene>
    <name evidence="3" type="ORF">AAFF_G00376290</name>
</gene>
<evidence type="ECO:0000313" key="3">
    <source>
        <dbReference type="EMBL" id="KAJ8401658.1"/>
    </source>
</evidence>
<organism evidence="3 4">
    <name type="scientific">Aldrovandia affinis</name>
    <dbReference type="NCBI Taxonomy" id="143900"/>
    <lineage>
        <taxon>Eukaryota</taxon>
        <taxon>Metazoa</taxon>
        <taxon>Chordata</taxon>
        <taxon>Craniata</taxon>
        <taxon>Vertebrata</taxon>
        <taxon>Euteleostomi</taxon>
        <taxon>Actinopterygii</taxon>
        <taxon>Neopterygii</taxon>
        <taxon>Teleostei</taxon>
        <taxon>Notacanthiformes</taxon>
        <taxon>Halosauridae</taxon>
        <taxon>Aldrovandia</taxon>
    </lineage>
</organism>
<evidence type="ECO:0000256" key="1">
    <source>
        <dbReference type="SAM" id="MobiDB-lite"/>
    </source>
</evidence>
<dbReference type="Gene3D" id="6.10.250.1730">
    <property type="match status" value="1"/>
</dbReference>
<feature type="compositionally biased region" description="Basic and acidic residues" evidence="1">
    <location>
        <begin position="32"/>
        <end position="48"/>
    </location>
</feature>
<dbReference type="Pfam" id="PF18608">
    <property type="entry name" value="XAF1_C"/>
    <property type="match status" value="1"/>
</dbReference>
<protein>
    <recommendedName>
        <fullName evidence="2">XIAP-associated factor 1 C-terminal domain-containing protein</fullName>
    </recommendedName>
</protein>
<dbReference type="GO" id="GO:0006915">
    <property type="term" value="P:apoptotic process"/>
    <property type="evidence" value="ECO:0007669"/>
    <property type="project" value="InterPro"/>
</dbReference>
<accession>A0AAD7SFY8</accession>
<reference evidence="3" key="1">
    <citation type="journal article" date="2023" name="Science">
        <title>Genome structures resolve the early diversification of teleost fishes.</title>
        <authorList>
            <person name="Parey E."/>
            <person name="Louis A."/>
            <person name="Montfort J."/>
            <person name="Bouchez O."/>
            <person name="Roques C."/>
            <person name="Iampietro C."/>
            <person name="Lluch J."/>
            <person name="Castinel A."/>
            <person name="Donnadieu C."/>
            <person name="Desvignes T."/>
            <person name="Floi Bucao C."/>
            <person name="Jouanno E."/>
            <person name="Wen M."/>
            <person name="Mejri S."/>
            <person name="Dirks R."/>
            <person name="Jansen H."/>
            <person name="Henkel C."/>
            <person name="Chen W.J."/>
            <person name="Zahm M."/>
            <person name="Cabau C."/>
            <person name="Klopp C."/>
            <person name="Thompson A.W."/>
            <person name="Robinson-Rechavi M."/>
            <person name="Braasch I."/>
            <person name="Lecointre G."/>
            <person name="Bobe J."/>
            <person name="Postlethwait J.H."/>
            <person name="Berthelot C."/>
            <person name="Roest Crollius H."/>
            <person name="Guiguen Y."/>
        </authorList>
    </citation>
    <scope>NUCLEOTIDE SEQUENCE</scope>
    <source>
        <strain evidence="3">NC1722</strain>
    </source>
</reference>
<dbReference type="InterPro" id="IPR031220">
    <property type="entry name" value="XAF1_C_sf"/>
</dbReference>
<dbReference type="Proteomes" id="UP001221898">
    <property type="component" value="Unassembled WGS sequence"/>
</dbReference>
<feature type="region of interest" description="Disordered" evidence="1">
    <location>
        <begin position="27"/>
        <end position="84"/>
    </location>
</feature>
<evidence type="ECO:0000259" key="2">
    <source>
        <dbReference type="Pfam" id="PF18608"/>
    </source>
</evidence>
<feature type="domain" description="XIAP-associated factor 1 C-terminal" evidence="2">
    <location>
        <begin position="162"/>
        <end position="196"/>
    </location>
</feature>
<sequence length="198" mass="22228">MEETQGGSQARGDRNEEVECQRLCPDCAEADPQERGEERGADQRRQSGECEGSLPSSEVVRREPRVGAPNHSHPHSPGAHRSPQRHAADPCWYCMTSLTAEALKKLQLDFHTLSLTPKGKHLSFQQDPRPHFGVARSSRSTPFPLWGYDGPLRRERLLEDTDRMSACPHCLLSLPLDTLQWHEAKCLVFEGLKNPSAK</sequence>
<evidence type="ECO:0000313" key="4">
    <source>
        <dbReference type="Proteomes" id="UP001221898"/>
    </source>
</evidence>
<name>A0AAD7SFY8_9TELE</name>
<keyword evidence="4" id="KW-1185">Reference proteome</keyword>